<feature type="transmembrane region" description="Helical" evidence="7">
    <location>
        <begin position="122"/>
        <end position="142"/>
    </location>
</feature>
<feature type="transmembrane region" description="Helical" evidence="7">
    <location>
        <begin position="455"/>
        <end position="476"/>
    </location>
</feature>
<evidence type="ECO:0000256" key="6">
    <source>
        <dbReference type="SAM" id="MobiDB-lite"/>
    </source>
</evidence>
<name>A0A834H560_RHOSS</name>
<dbReference type="Proteomes" id="UP000626092">
    <property type="component" value="Unassembled WGS sequence"/>
</dbReference>
<evidence type="ECO:0000256" key="4">
    <source>
        <dbReference type="ARBA" id="ARBA00022989"/>
    </source>
</evidence>
<evidence type="ECO:0000313" key="10">
    <source>
        <dbReference type="Proteomes" id="UP000626092"/>
    </source>
</evidence>
<evidence type="ECO:0000256" key="7">
    <source>
        <dbReference type="SAM" id="Phobius"/>
    </source>
</evidence>
<feature type="transmembrane region" description="Helical" evidence="7">
    <location>
        <begin position="154"/>
        <end position="173"/>
    </location>
</feature>
<feature type="transmembrane region" description="Helical" evidence="7">
    <location>
        <begin position="209"/>
        <end position="231"/>
    </location>
</feature>
<evidence type="ECO:0000259" key="8">
    <source>
        <dbReference type="Pfam" id="PF13906"/>
    </source>
</evidence>
<dbReference type="InterPro" id="IPR029485">
    <property type="entry name" value="CAT_C"/>
</dbReference>
<feature type="transmembrane region" description="Helical" evidence="7">
    <location>
        <begin position="57"/>
        <end position="77"/>
    </location>
</feature>
<dbReference type="GO" id="GO:0015171">
    <property type="term" value="F:amino acid transmembrane transporter activity"/>
    <property type="evidence" value="ECO:0007669"/>
    <property type="project" value="TreeGrafter"/>
</dbReference>
<feature type="region of interest" description="Disordered" evidence="6">
    <location>
        <begin position="606"/>
        <end position="628"/>
    </location>
</feature>
<keyword evidence="4 7" id="KW-1133">Transmembrane helix</keyword>
<dbReference type="GO" id="GO:0005886">
    <property type="term" value="C:plasma membrane"/>
    <property type="evidence" value="ECO:0007669"/>
    <property type="project" value="TreeGrafter"/>
</dbReference>
<dbReference type="Pfam" id="PF13520">
    <property type="entry name" value="AA_permease_2"/>
    <property type="match status" value="1"/>
</dbReference>
<feature type="transmembrane region" description="Helical" evidence="7">
    <location>
        <begin position="575"/>
        <end position="593"/>
    </location>
</feature>
<evidence type="ECO:0000256" key="2">
    <source>
        <dbReference type="ARBA" id="ARBA00008572"/>
    </source>
</evidence>
<dbReference type="OrthoDB" id="3900342at2759"/>
<feature type="domain" description="Cationic amino acid transporter C-terminal" evidence="8">
    <location>
        <begin position="548"/>
        <end position="598"/>
    </location>
</feature>
<evidence type="ECO:0000256" key="3">
    <source>
        <dbReference type="ARBA" id="ARBA00022692"/>
    </source>
</evidence>
<feature type="transmembrane region" description="Helical" evidence="7">
    <location>
        <begin position="430"/>
        <end position="449"/>
    </location>
</feature>
<comment type="similarity">
    <text evidence="2">Belongs to the amino acid-polyamine-organocation (APC) superfamily. Cationic amino acid transporter (CAT) (TC 2.A.3.3) family.</text>
</comment>
<keyword evidence="3 7" id="KW-0812">Transmembrane</keyword>
<evidence type="ECO:0000256" key="5">
    <source>
        <dbReference type="ARBA" id="ARBA00023136"/>
    </source>
</evidence>
<dbReference type="PANTHER" id="PTHR43243">
    <property type="entry name" value="INNER MEMBRANE TRANSPORTER YGJI-RELATED"/>
    <property type="match status" value="1"/>
</dbReference>
<feature type="transmembrane region" description="Helical" evidence="7">
    <location>
        <begin position="547"/>
        <end position="569"/>
    </location>
</feature>
<evidence type="ECO:0000313" key="9">
    <source>
        <dbReference type="EMBL" id="KAF7147244.1"/>
    </source>
</evidence>
<dbReference type="InterPro" id="IPR002293">
    <property type="entry name" value="AA/rel_permease1"/>
</dbReference>
<keyword evidence="5 7" id="KW-0472">Membrane</keyword>
<accession>A0A834H560</accession>
<protein>
    <recommendedName>
        <fullName evidence="8">Cationic amino acid transporter C-terminal domain-containing protein</fullName>
    </recommendedName>
</protein>
<comment type="caution">
    <text evidence="9">The sequence shown here is derived from an EMBL/GenBank/DDBJ whole genome shotgun (WGS) entry which is preliminary data.</text>
</comment>
<reference evidence="9" key="1">
    <citation type="submission" date="2019-11" db="EMBL/GenBank/DDBJ databases">
        <authorList>
            <person name="Liu Y."/>
            <person name="Hou J."/>
            <person name="Li T.-Q."/>
            <person name="Guan C.-H."/>
            <person name="Wu X."/>
            <person name="Wu H.-Z."/>
            <person name="Ling F."/>
            <person name="Zhang R."/>
            <person name="Shi X.-G."/>
            <person name="Ren J.-P."/>
            <person name="Chen E.-F."/>
            <person name="Sun J.-M."/>
        </authorList>
    </citation>
    <scope>NUCLEOTIDE SEQUENCE</scope>
    <source>
        <strain evidence="9">Adult_tree_wgs_1</strain>
        <tissue evidence="9">Leaves</tissue>
    </source>
</reference>
<feature type="transmembrane region" description="Helical" evidence="7">
    <location>
        <begin position="185"/>
        <end position="202"/>
    </location>
</feature>
<dbReference type="EMBL" id="WJXA01000003">
    <property type="protein sequence ID" value="KAF7147244.1"/>
    <property type="molecule type" value="Genomic_DNA"/>
</dbReference>
<dbReference type="AlphaFoldDB" id="A0A834H560"/>
<feature type="transmembrane region" description="Helical" evidence="7">
    <location>
        <begin position="294"/>
        <end position="318"/>
    </location>
</feature>
<organism evidence="9 10">
    <name type="scientific">Rhododendron simsii</name>
    <name type="common">Sims's rhododendron</name>
    <dbReference type="NCBI Taxonomy" id="118357"/>
    <lineage>
        <taxon>Eukaryota</taxon>
        <taxon>Viridiplantae</taxon>
        <taxon>Streptophyta</taxon>
        <taxon>Embryophyta</taxon>
        <taxon>Tracheophyta</taxon>
        <taxon>Spermatophyta</taxon>
        <taxon>Magnoliopsida</taxon>
        <taxon>eudicotyledons</taxon>
        <taxon>Gunneridae</taxon>
        <taxon>Pentapetalae</taxon>
        <taxon>asterids</taxon>
        <taxon>Ericales</taxon>
        <taxon>Ericaceae</taxon>
        <taxon>Ericoideae</taxon>
        <taxon>Rhodoreae</taxon>
        <taxon>Rhododendron</taxon>
    </lineage>
</organism>
<feature type="transmembrane region" description="Helical" evidence="7">
    <location>
        <begin position="251"/>
        <end position="273"/>
    </location>
</feature>
<evidence type="ECO:0000256" key="1">
    <source>
        <dbReference type="ARBA" id="ARBA00004141"/>
    </source>
</evidence>
<comment type="subcellular location">
    <subcellularLocation>
        <location evidence="1">Membrane</location>
        <topology evidence="1">Multi-pass membrane protein</topology>
    </subcellularLocation>
</comment>
<keyword evidence="10" id="KW-1185">Reference proteome</keyword>
<feature type="compositionally biased region" description="Basic and acidic residues" evidence="6">
    <location>
        <begin position="613"/>
        <end position="628"/>
    </location>
</feature>
<feature type="transmembrane region" description="Helical" evidence="7">
    <location>
        <begin position="89"/>
        <end position="110"/>
    </location>
</feature>
<feature type="transmembrane region" description="Helical" evidence="7">
    <location>
        <begin position="516"/>
        <end position="535"/>
    </location>
</feature>
<sequence>MNSHGSSSFSSLKTYLLALADTPSRVARRAGSASTSFDEMSRARSRSGSDMRRSLRWFDLVGFGLGGMIGAGVFVTTGRASRLYAGPSVVLSYAIAGFCALLSAFCYTEFAVDMPVAGGAFSYIRVTFGEFAAFLTGANLILDYVLSNAAVARSFTAYLGTALGISTAAKWRVTISALPKGFNEIDFFAVIAVLIITVVICYSTRESSVLNMVLTSLHVLFLVFIVVVGFYRGEWKNFTKPADPVHHPGGFFPFGVSGVFNGAAMVYLSYIGYDAVSTMAEEVRNPVKDIPIGVSGSVILVTVLYCLMAASMSMLLPYDLIDMEAPFSAAFRGGSDGWKWVSNVIGVGASLGILTSMLVAMLGQARYMCVIGRSSVVPAWFARVHPRTSTPVNASLFLVEKSELGPPMNRFRWGGYAKGILIVLNQTSSLFFFFLFPFSGICTAVIALFTDLDILLNLVSIGTLFVFYMVANAVIYRRYVSVGSTNPWPTLSFLFCFSLTSIIFTLIWQFGPSGKLKAFMLGACTVIAIAVLQLFHWVVPQARKPEFWGVPLMPWIPSISIFLNIFLLGSLDGPSYARFGFFSALIVLVYVLYSVHASFDAEEDGSLSQKNGEFMKESNESEDRSLKV</sequence>
<proteinExistence type="inferred from homology"/>
<gene>
    <name evidence="9" type="ORF">RHSIM_Rhsim03G0097200</name>
</gene>
<dbReference type="PANTHER" id="PTHR43243:SF41">
    <property type="entry name" value="CATIONIC AMINO ACID TRANSPORTER 7, CHLOROPLASTIC"/>
    <property type="match status" value="1"/>
</dbReference>
<feature type="transmembrane region" description="Helical" evidence="7">
    <location>
        <begin position="338"/>
        <end position="363"/>
    </location>
</feature>
<dbReference type="PIRSF" id="PIRSF006060">
    <property type="entry name" value="AA_transporter"/>
    <property type="match status" value="1"/>
</dbReference>
<dbReference type="Gene3D" id="1.20.1740.10">
    <property type="entry name" value="Amino acid/polyamine transporter I"/>
    <property type="match status" value="1"/>
</dbReference>
<dbReference type="Pfam" id="PF13906">
    <property type="entry name" value="AA_permease_C"/>
    <property type="match status" value="1"/>
</dbReference>
<feature type="transmembrane region" description="Helical" evidence="7">
    <location>
        <begin position="488"/>
        <end position="510"/>
    </location>
</feature>